<evidence type="ECO:0000256" key="1">
    <source>
        <dbReference type="SAM" id="Phobius"/>
    </source>
</evidence>
<evidence type="ECO:0000313" key="2">
    <source>
        <dbReference type="EMBL" id="EZG47988.1"/>
    </source>
</evidence>
<evidence type="ECO:0000313" key="3">
    <source>
        <dbReference type="Proteomes" id="UP000019763"/>
    </source>
</evidence>
<feature type="transmembrane region" description="Helical" evidence="1">
    <location>
        <begin position="182"/>
        <end position="206"/>
    </location>
</feature>
<protein>
    <submittedName>
        <fullName evidence="2">Transmembrane protein</fullName>
    </submittedName>
</protein>
<reference evidence="2" key="1">
    <citation type="submission" date="2013-12" db="EMBL/GenBank/DDBJ databases">
        <authorList>
            <person name="Omoto C.K."/>
            <person name="Sibley D."/>
            <person name="Venepally P."/>
            <person name="Hadjithomas M."/>
            <person name="Karamycheva S."/>
            <person name="Brunk B."/>
            <person name="Roos D."/>
            <person name="Caler E."/>
            <person name="Lorenzi H."/>
        </authorList>
    </citation>
    <scope>NUCLEOTIDE SEQUENCE</scope>
</reference>
<dbReference type="Proteomes" id="UP000019763">
    <property type="component" value="Unassembled WGS sequence"/>
</dbReference>
<dbReference type="AlphaFoldDB" id="A0A023B1S1"/>
<gene>
    <name evidence="2" type="ORF">GNI_130150</name>
</gene>
<dbReference type="EMBL" id="AFNH02000971">
    <property type="protein sequence ID" value="EZG47988.1"/>
    <property type="molecule type" value="Genomic_DNA"/>
</dbReference>
<accession>A0A023B1S1</accession>
<sequence length="246" mass="25834">MVSVIIPMAALYLTPYFFHTHHNSFSMDTTLVPRSDGRPTPAVGLSSGADICLVCLVSTCSVGVGKLGGILAGAFVQGGGGGSFTSADRPGLRRLFGSVLLSALALLLLPCGVLLALKDYPWLCRLFGLATRESALDPAGYLGAAAALLGVFLFFLFSTLPKVGFSSLIQTCVAVEGNEAQAVFSFIGIFITVVDALMIVGLNIVFYYAGPAYFDAALMAVVTIYIAHAVFEYLRGPELIASEVDC</sequence>
<organism evidence="2 3">
    <name type="scientific">Gregarina niphandrodes</name>
    <name type="common">Septate eugregarine</name>
    <dbReference type="NCBI Taxonomy" id="110365"/>
    <lineage>
        <taxon>Eukaryota</taxon>
        <taxon>Sar</taxon>
        <taxon>Alveolata</taxon>
        <taxon>Apicomplexa</taxon>
        <taxon>Conoidasida</taxon>
        <taxon>Gregarinasina</taxon>
        <taxon>Eugregarinorida</taxon>
        <taxon>Gregarinidae</taxon>
        <taxon>Gregarina</taxon>
    </lineage>
</organism>
<keyword evidence="1" id="KW-1133">Transmembrane helix</keyword>
<dbReference type="GeneID" id="22914558"/>
<keyword evidence="1 2" id="KW-0812">Transmembrane</keyword>
<proteinExistence type="predicted"/>
<keyword evidence="1" id="KW-0472">Membrane</keyword>
<keyword evidence="3" id="KW-1185">Reference proteome</keyword>
<dbReference type="RefSeq" id="XP_011132136.1">
    <property type="nucleotide sequence ID" value="XM_011133834.1"/>
</dbReference>
<feature type="transmembrane region" description="Helical" evidence="1">
    <location>
        <begin position="212"/>
        <end position="231"/>
    </location>
</feature>
<dbReference type="VEuPathDB" id="CryptoDB:GNI_130150"/>
<feature type="transmembrane region" description="Helical" evidence="1">
    <location>
        <begin position="95"/>
        <end position="117"/>
    </location>
</feature>
<feature type="transmembrane region" description="Helical" evidence="1">
    <location>
        <begin position="139"/>
        <end position="161"/>
    </location>
</feature>
<name>A0A023B1S1_GRENI</name>
<comment type="caution">
    <text evidence="2">The sequence shown here is derived from an EMBL/GenBank/DDBJ whole genome shotgun (WGS) entry which is preliminary data.</text>
</comment>
<dbReference type="OrthoDB" id="342705at2759"/>